<evidence type="ECO:0000313" key="2">
    <source>
        <dbReference type="Proteomes" id="UP000316852"/>
    </source>
</evidence>
<protein>
    <submittedName>
        <fullName evidence="1">Uncharacterized protein</fullName>
    </submittedName>
</protein>
<sequence length="195" mass="20804">MLEATGVRRLALAVLAASLACLGCGSNKPTTPIRPPGSNSISDGFTFTREDSTTILMGRTHAVCCSLWEPGYINRETVKILYYDNTKARSTWKMFVIPDEMTQDSVFSLPTPAAGQGPVMVFVYDVGTGNEASSVEQGSSGTVTIHSLSCGPPTRIDATIDAFLGSEFAGGGRIRVRGRFTATVYTNPIACDFSM</sequence>
<proteinExistence type="predicted"/>
<name>A0A538T5H2_UNCEI</name>
<accession>A0A538T5H2</accession>
<dbReference type="EMBL" id="VBOW01000028">
    <property type="protein sequence ID" value="TMQ58889.1"/>
    <property type="molecule type" value="Genomic_DNA"/>
</dbReference>
<dbReference type="AlphaFoldDB" id="A0A538T5H2"/>
<comment type="caution">
    <text evidence="1">The sequence shown here is derived from an EMBL/GenBank/DDBJ whole genome shotgun (WGS) entry which is preliminary data.</text>
</comment>
<dbReference type="Proteomes" id="UP000316852">
    <property type="component" value="Unassembled WGS sequence"/>
</dbReference>
<evidence type="ECO:0000313" key="1">
    <source>
        <dbReference type="EMBL" id="TMQ58889.1"/>
    </source>
</evidence>
<gene>
    <name evidence="1" type="ORF">E6K76_06615</name>
</gene>
<organism evidence="1 2">
    <name type="scientific">Eiseniibacteriota bacterium</name>
    <dbReference type="NCBI Taxonomy" id="2212470"/>
    <lineage>
        <taxon>Bacteria</taxon>
        <taxon>Candidatus Eiseniibacteriota</taxon>
    </lineage>
</organism>
<reference evidence="1 2" key="1">
    <citation type="journal article" date="2019" name="Nat. Microbiol.">
        <title>Mediterranean grassland soil C-N compound turnover is dependent on rainfall and depth, and is mediated by genomically divergent microorganisms.</title>
        <authorList>
            <person name="Diamond S."/>
            <person name="Andeer P.F."/>
            <person name="Li Z."/>
            <person name="Crits-Christoph A."/>
            <person name="Burstein D."/>
            <person name="Anantharaman K."/>
            <person name="Lane K.R."/>
            <person name="Thomas B.C."/>
            <person name="Pan C."/>
            <person name="Northen T.R."/>
            <person name="Banfield J.F."/>
        </authorList>
    </citation>
    <scope>NUCLEOTIDE SEQUENCE [LARGE SCALE GENOMIC DNA]</scope>
    <source>
        <strain evidence="1">WS_6</strain>
    </source>
</reference>